<evidence type="ECO:0000313" key="2">
    <source>
        <dbReference type="EMBL" id="GAA5078356.1"/>
    </source>
</evidence>
<keyword evidence="1" id="KW-0732">Signal</keyword>
<accession>A0ABP9LLC3</accession>
<name>A0ABP9LLC3_9GAMM</name>
<dbReference type="EMBL" id="BAABKY010000002">
    <property type="protein sequence ID" value="GAA5078356.1"/>
    <property type="molecule type" value="Genomic_DNA"/>
</dbReference>
<dbReference type="RefSeq" id="WP_158984624.1">
    <property type="nucleotide sequence ID" value="NZ_BAABKY010000002.1"/>
</dbReference>
<sequence>MKAKIAFIALAMAASAPAWAAEDPIGDLSKVTGLTERKVQMVLGARTAFAEYVYTYDRAYDKFIRAVGKDNYERLMNGESVALRDKDGHEYIVQIRRTVTSEDQAL</sequence>
<feature type="signal peptide" evidence="1">
    <location>
        <begin position="1"/>
        <end position="20"/>
    </location>
</feature>
<evidence type="ECO:0000256" key="1">
    <source>
        <dbReference type="SAM" id="SignalP"/>
    </source>
</evidence>
<gene>
    <name evidence="2" type="ORF">GCM10025759_25380</name>
</gene>
<feature type="chain" id="PRO_5045393559" evidence="1">
    <location>
        <begin position="21"/>
        <end position="106"/>
    </location>
</feature>
<protein>
    <submittedName>
        <fullName evidence="2">Uncharacterized protein</fullName>
    </submittedName>
</protein>
<comment type="caution">
    <text evidence="2">The sequence shown here is derived from an EMBL/GenBank/DDBJ whole genome shotgun (WGS) entry which is preliminary data.</text>
</comment>
<evidence type="ECO:0000313" key="3">
    <source>
        <dbReference type="Proteomes" id="UP001501083"/>
    </source>
</evidence>
<proteinExistence type="predicted"/>
<organism evidence="2 3">
    <name type="scientific">Lysobacter panacisoli</name>
    <dbReference type="NCBI Taxonomy" id="1255263"/>
    <lineage>
        <taxon>Bacteria</taxon>
        <taxon>Pseudomonadati</taxon>
        <taxon>Pseudomonadota</taxon>
        <taxon>Gammaproteobacteria</taxon>
        <taxon>Lysobacterales</taxon>
        <taxon>Lysobacteraceae</taxon>
        <taxon>Lysobacter</taxon>
    </lineage>
</organism>
<dbReference type="Proteomes" id="UP001501083">
    <property type="component" value="Unassembled WGS sequence"/>
</dbReference>
<keyword evidence="3" id="KW-1185">Reference proteome</keyword>
<reference evidence="3" key="1">
    <citation type="journal article" date="2019" name="Int. J. Syst. Evol. Microbiol.">
        <title>The Global Catalogue of Microorganisms (GCM) 10K type strain sequencing project: providing services to taxonomists for standard genome sequencing and annotation.</title>
        <authorList>
            <consortium name="The Broad Institute Genomics Platform"/>
            <consortium name="The Broad Institute Genome Sequencing Center for Infectious Disease"/>
            <person name="Wu L."/>
            <person name="Ma J."/>
        </authorList>
    </citation>
    <scope>NUCLEOTIDE SEQUENCE [LARGE SCALE GENOMIC DNA]</scope>
    <source>
        <strain evidence="3">JCM 19212</strain>
    </source>
</reference>